<dbReference type="SUPFAM" id="SSF69360">
    <property type="entry name" value="Cell wall binding repeat"/>
    <property type="match status" value="2"/>
</dbReference>
<keyword evidence="3" id="KW-0732">Signal</keyword>
<dbReference type="InterPro" id="IPR027636">
    <property type="entry name" value="Glucan-bd_rpt"/>
</dbReference>
<evidence type="ECO:0000256" key="2">
    <source>
        <dbReference type="SAM" id="MobiDB-lite"/>
    </source>
</evidence>
<feature type="signal peptide" evidence="3">
    <location>
        <begin position="1"/>
        <end position="23"/>
    </location>
</feature>
<reference evidence="4 5" key="1">
    <citation type="submission" date="2021-01" db="EMBL/GenBank/DDBJ databases">
        <title>Genomic Encyclopedia of Type Strains, Phase IV (KMG-IV): sequencing the most valuable type-strain genomes for metagenomic binning, comparative biology and taxonomic classification.</title>
        <authorList>
            <person name="Goeker M."/>
        </authorList>
    </citation>
    <scope>NUCLEOTIDE SEQUENCE [LARGE SCALE GENOMIC DNA]</scope>
    <source>
        <strain evidence="4 5">DSM 27513</strain>
    </source>
</reference>
<proteinExistence type="predicted"/>
<dbReference type="Proteomes" id="UP000809081">
    <property type="component" value="Unassembled WGS sequence"/>
</dbReference>
<evidence type="ECO:0000256" key="3">
    <source>
        <dbReference type="SAM" id="SignalP"/>
    </source>
</evidence>
<comment type="caution">
    <text evidence="4">The sequence shown here is derived from an EMBL/GenBank/DDBJ whole genome shotgun (WGS) entry which is preliminary data.</text>
</comment>
<keyword evidence="5" id="KW-1185">Reference proteome</keyword>
<evidence type="ECO:0000313" key="5">
    <source>
        <dbReference type="Proteomes" id="UP000809081"/>
    </source>
</evidence>
<feature type="chain" id="PRO_5047171898" evidence="3">
    <location>
        <begin position="24"/>
        <end position="507"/>
    </location>
</feature>
<evidence type="ECO:0000313" key="4">
    <source>
        <dbReference type="EMBL" id="MBM7636437.1"/>
    </source>
</evidence>
<feature type="region of interest" description="Disordered" evidence="2">
    <location>
        <begin position="81"/>
        <end position="101"/>
    </location>
</feature>
<dbReference type="RefSeq" id="WP_205017313.1">
    <property type="nucleotide sequence ID" value="NZ_JAFBEI010000024.1"/>
</dbReference>
<gene>
    <name evidence="4" type="ORF">JOC31_001258</name>
</gene>
<accession>A0ABS2PMC3</accession>
<name>A0ABS2PMC3_9STRE</name>
<evidence type="ECO:0000256" key="1">
    <source>
        <dbReference type="ARBA" id="ARBA00022737"/>
    </source>
</evidence>
<dbReference type="Gene3D" id="2.10.270.10">
    <property type="entry name" value="Cholin Binding"/>
    <property type="match status" value="2"/>
</dbReference>
<keyword evidence="1" id="KW-0677">Repeat</keyword>
<sequence length="507" mass="57444">MSKKYGYRYLLPLVISTSSLILAANQLTVSADEVGEPQIEAVVTTEEVEVSNETSVETQGQVTEITDLAQETSQAPVTVLSEEETETSQEVTDAKTASVPTEETEAAKLVSRDTQEQGFVKSGDQWLYYNQDGQKAVGTTQIDGQTYFFDQDGYQSKGKFATAEDGKEYYYDGHTGQRVSNDFVTEDGGATWYYVDAQGQKVTGRQTINGQDLYFDEDGRQVKGHFATEKGKFDFYYYDAQTGQRLTSQFIEIPYEVKLYLGFDLVEVNGSTVKKERYSEPETRHYYYYVDAEGHVVTGTYTAEDGKVYFFDQDGVQVKGDFAIAEDGKEYYYDGDTGERVSNNRFVSVAYDSREATSVFQGSVHYASTGKKYRWYYITETGEKAKGYYVVDGVEYYFDKKTGVQIKGDEKPYTDVDTDKVGALVYAVYLMKVPGYDWYDLYQFDSNGYIISGRYLTRKNFLDFPSVYLETDESGNYSIYGTGNDSRYNSLTESDIIFFEGNYYTVG</sequence>
<dbReference type="InterPro" id="IPR018337">
    <property type="entry name" value="Cell_wall/Cho-bd_repeat"/>
</dbReference>
<protein>
    <submittedName>
        <fullName evidence="4">Glucan-binding repeat-containing protein</fullName>
    </submittedName>
</protein>
<dbReference type="NCBIfam" id="TIGR04035">
    <property type="entry name" value="glucan_65_rpt"/>
    <property type="match status" value="3"/>
</dbReference>
<organism evidence="4 5">
    <name type="scientific">Streptococcus saliviloxodontae</name>
    <dbReference type="NCBI Taxonomy" id="1349416"/>
    <lineage>
        <taxon>Bacteria</taxon>
        <taxon>Bacillati</taxon>
        <taxon>Bacillota</taxon>
        <taxon>Bacilli</taxon>
        <taxon>Lactobacillales</taxon>
        <taxon>Streptococcaceae</taxon>
        <taxon>Streptococcus</taxon>
    </lineage>
</organism>
<dbReference type="Pfam" id="PF19127">
    <property type="entry name" value="Choline_bind_3"/>
    <property type="match status" value="3"/>
</dbReference>
<dbReference type="EMBL" id="JAFBEI010000024">
    <property type="protein sequence ID" value="MBM7636437.1"/>
    <property type="molecule type" value="Genomic_DNA"/>
</dbReference>